<proteinExistence type="predicted"/>
<feature type="domain" description="ATP-grasp fold RimK-type" evidence="2">
    <location>
        <begin position="334"/>
        <end position="395"/>
    </location>
</feature>
<reference evidence="3 4" key="1">
    <citation type="submission" date="2020-08" db="EMBL/GenBank/DDBJ databases">
        <title>Genomic Encyclopedia of Type Strains, Phase IV (KMG-V): Genome sequencing to study the core and pangenomes of soil and plant-associated prokaryotes.</title>
        <authorList>
            <person name="Whitman W."/>
        </authorList>
    </citation>
    <scope>NUCLEOTIDE SEQUENCE [LARGE SCALE GENOMIC DNA]</scope>
    <source>
        <strain evidence="3 4">MP601</strain>
    </source>
</reference>
<dbReference type="InterPro" id="IPR013651">
    <property type="entry name" value="ATP-grasp_RimK-type"/>
</dbReference>
<evidence type="ECO:0000313" key="4">
    <source>
        <dbReference type="Proteomes" id="UP000548326"/>
    </source>
</evidence>
<accession>A0A841JJC8</accession>
<dbReference type="Pfam" id="PF08443">
    <property type="entry name" value="RimK"/>
    <property type="match status" value="1"/>
</dbReference>
<sequence length="595" mass="68983">MCTVTYIPGKDGFFLTSNRDEHITRGIALAPEIYNTGNAKLLYPKDPDKHGSWIAAKNNGDLVVLLNGAFVKHARQENYRKSRGIVLKEIIEAELPAHYYNTTDLNGVEPFTLILYTSGELYECRWDGEEKHTTSISINTAHIWSSATLYDQMAAGKRENWFSNWQRSDYPKTTNDILHFHKHAGEGDLRDGLVINRDGKMKTMSVTNISVMHGNITMTYEDLKENKQYVNDLAIESPAQIYPSGILPRFFAVKRFLIRLFNWEYWSFNSVYAPIMFYWFWLSFKSRSFFFFNTANPQIENGGFAMESKWLIHYQMPEPYKPETFFFKARTPIEQIKQVIKQENLGYPLILKPDIGGRGILVKKIHNEQELTPYVQSMKVDFLVQAFVEYKNEVGIFYYRIPGEDKGCISGIVGKEFLSVTGNGRLTIAELMAKEPRYLLQLPELMITHATELQEILPLDEKRVLVPYGNHARGAKFIDLTHLISEELTQNIDAVCRQIPEFYFGRMDVMYNTWEELCQGKNFTIIELNGAGSEPTHIYDPKHSIFFAWKEIMKHWKLLHDISAINLKNKNLKYMTYTEGMKMLKDNTNYLKLIA</sequence>
<dbReference type="Pfam" id="PF05742">
    <property type="entry name" value="TANGO2"/>
    <property type="match status" value="1"/>
</dbReference>
<evidence type="ECO:0000259" key="2">
    <source>
        <dbReference type="Pfam" id="PF08443"/>
    </source>
</evidence>
<dbReference type="RefSeq" id="WP_183589818.1">
    <property type="nucleotide sequence ID" value="NZ_JACHCA010000022.1"/>
</dbReference>
<name>A0A841JJC8_9SPHI</name>
<evidence type="ECO:0000256" key="1">
    <source>
        <dbReference type="SAM" id="Phobius"/>
    </source>
</evidence>
<keyword evidence="1" id="KW-0812">Transmembrane</keyword>
<keyword evidence="1" id="KW-0472">Membrane</keyword>
<dbReference type="InterPro" id="IPR013815">
    <property type="entry name" value="ATP_grasp_subdomain_1"/>
</dbReference>
<dbReference type="Gene3D" id="3.30.1490.20">
    <property type="entry name" value="ATP-grasp fold, A domain"/>
    <property type="match status" value="1"/>
</dbReference>
<keyword evidence="1" id="KW-1133">Transmembrane helix</keyword>
<organism evidence="3 4">
    <name type="scientific">Mucilaginibacter lappiensis</name>
    <dbReference type="NCBI Taxonomy" id="354630"/>
    <lineage>
        <taxon>Bacteria</taxon>
        <taxon>Pseudomonadati</taxon>
        <taxon>Bacteroidota</taxon>
        <taxon>Sphingobacteriia</taxon>
        <taxon>Sphingobacteriales</taxon>
        <taxon>Sphingobacteriaceae</taxon>
        <taxon>Mucilaginibacter</taxon>
    </lineage>
</organism>
<evidence type="ECO:0000313" key="3">
    <source>
        <dbReference type="EMBL" id="MBB6131279.1"/>
    </source>
</evidence>
<dbReference type="Proteomes" id="UP000548326">
    <property type="component" value="Unassembled WGS sequence"/>
</dbReference>
<gene>
    <name evidence="3" type="ORF">HDF22_005430</name>
</gene>
<feature type="transmembrane region" description="Helical" evidence="1">
    <location>
        <begin position="263"/>
        <end position="282"/>
    </location>
</feature>
<dbReference type="GO" id="GO:0005524">
    <property type="term" value="F:ATP binding"/>
    <property type="evidence" value="ECO:0007669"/>
    <property type="project" value="InterPro"/>
</dbReference>
<protein>
    <recommendedName>
        <fullName evidence="2">ATP-grasp fold RimK-type domain-containing protein</fullName>
    </recommendedName>
</protein>
<dbReference type="AlphaFoldDB" id="A0A841JJC8"/>
<dbReference type="InterPro" id="IPR008551">
    <property type="entry name" value="TANGO2"/>
</dbReference>
<dbReference type="SUPFAM" id="SSF56059">
    <property type="entry name" value="Glutathione synthetase ATP-binding domain-like"/>
    <property type="match status" value="1"/>
</dbReference>
<comment type="caution">
    <text evidence="3">The sequence shown here is derived from an EMBL/GenBank/DDBJ whole genome shotgun (WGS) entry which is preliminary data.</text>
</comment>
<dbReference type="EMBL" id="JACHCA010000022">
    <property type="protein sequence ID" value="MBB6131279.1"/>
    <property type="molecule type" value="Genomic_DNA"/>
</dbReference>